<keyword evidence="5 8" id="KW-0547">Nucleotide-binding</keyword>
<name>A0A9J6CKK7_POLVA</name>
<dbReference type="GO" id="GO:0030552">
    <property type="term" value="F:cAMP binding"/>
    <property type="evidence" value="ECO:0007669"/>
    <property type="project" value="UniProtKB-KW"/>
</dbReference>
<dbReference type="Pfam" id="PF00027">
    <property type="entry name" value="cNMP_binding"/>
    <property type="match status" value="2"/>
</dbReference>
<dbReference type="CDD" id="cd00038">
    <property type="entry name" value="CAP_ED"/>
    <property type="match status" value="2"/>
</dbReference>
<keyword evidence="3 8" id="KW-0116">cAMP-binding</keyword>
<dbReference type="Gene3D" id="2.60.120.10">
    <property type="entry name" value="Jelly Rolls"/>
    <property type="match status" value="2"/>
</dbReference>
<dbReference type="Proteomes" id="UP001107558">
    <property type="component" value="Chromosome 1"/>
</dbReference>
<evidence type="ECO:0000256" key="5">
    <source>
        <dbReference type="ARBA" id="ARBA00022741"/>
    </source>
</evidence>
<dbReference type="InterPro" id="IPR018488">
    <property type="entry name" value="cNMP-bd_CS"/>
</dbReference>
<evidence type="ECO:0000256" key="2">
    <source>
        <dbReference type="ARBA" id="ARBA00022553"/>
    </source>
</evidence>
<dbReference type="SMART" id="SM00100">
    <property type="entry name" value="cNMP"/>
    <property type="match status" value="2"/>
</dbReference>
<comment type="similarity">
    <text evidence="1">Belongs to the cAMP-dependent kinase regulatory chain family.</text>
</comment>
<protein>
    <recommendedName>
        <fullName evidence="7">cAMP-dependent protein kinase type II regulatory subunit</fullName>
    </recommendedName>
</protein>
<evidence type="ECO:0000256" key="3">
    <source>
        <dbReference type="ARBA" id="ARBA00022566"/>
    </source>
</evidence>
<dbReference type="InterPro" id="IPR012198">
    <property type="entry name" value="cAMP_dep_PK_reg_su"/>
</dbReference>
<feature type="binding site" evidence="8">
    <location>
        <position position="202"/>
    </location>
    <ligand>
        <name>3',5'-cyclic AMP</name>
        <dbReference type="ChEBI" id="CHEBI:58165"/>
        <label>1</label>
    </ligand>
</feature>
<dbReference type="InterPro" id="IPR018490">
    <property type="entry name" value="cNMP-bd_dom_sf"/>
</dbReference>
<feature type="binding site" evidence="8">
    <location>
        <position position="324"/>
    </location>
    <ligand>
        <name>3',5'-cyclic AMP</name>
        <dbReference type="ChEBI" id="CHEBI:58165"/>
        <label>2</label>
    </ligand>
</feature>
<keyword evidence="11" id="KW-1185">Reference proteome</keyword>
<feature type="binding site" evidence="8">
    <location>
        <position position="193"/>
    </location>
    <ligand>
        <name>3',5'-cyclic AMP</name>
        <dbReference type="ChEBI" id="CHEBI:58165"/>
        <label>1</label>
    </ligand>
</feature>
<dbReference type="EMBL" id="JADBJN010000001">
    <property type="protein sequence ID" value="KAG5682485.1"/>
    <property type="molecule type" value="Genomic_DNA"/>
</dbReference>
<keyword evidence="4" id="KW-0677">Repeat</keyword>
<dbReference type="GO" id="GO:0034236">
    <property type="term" value="F:protein kinase A catalytic subunit binding"/>
    <property type="evidence" value="ECO:0007669"/>
    <property type="project" value="TreeGrafter"/>
</dbReference>
<dbReference type="AlphaFoldDB" id="A0A9J6CKK7"/>
<dbReference type="InterPro" id="IPR000595">
    <property type="entry name" value="cNMP-bd_dom"/>
</dbReference>
<dbReference type="PANTHER" id="PTHR11635">
    <property type="entry name" value="CAMP-DEPENDENT PROTEIN KINASE REGULATORY CHAIN"/>
    <property type="match status" value="1"/>
</dbReference>
<evidence type="ECO:0000313" key="11">
    <source>
        <dbReference type="Proteomes" id="UP001107558"/>
    </source>
</evidence>
<dbReference type="PRINTS" id="PR00103">
    <property type="entry name" value="CAMPKINASE"/>
</dbReference>
<dbReference type="SUPFAM" id="SSF51206">
    <property type="entry name" value="cAMP-binding domain-like"/>
    <property type="match status" value="2"/>
</dbReference>
<dbReference type="SUPFAM" id="SSF47391">
    <property type="entry name" value="Dimerization-anchoring domain of cAMP-dependent PK regulatory subunit"/>
    <property type="match status" value="1"/>
</dbReference>
<feature type="domain" description="Cyclic nucleotide-binding" evidence="9">
    <location>
        <begin position="246"/>
        <end position="365"/>
    </location>
</feature>
<sequence>MSKQKVKVPDSLRDVLLEFSIAYLLEQPGDVIDFAVDFFTKLQTNRAQTGISIGSNQKPTTPDESIISQDEEPVVNRFAAGRRKSVFAEQYDPEEDNDDEDNNKVIFPKTDEQRARLCDSVKNILLFRALDPEQMNEILDAMFEKKVRPDDTIIRQGDDGDNFYVIESGIYNAYVGEDNKHVHTYENRGSFGELALLYNMPRAATIRAVTDGQLWALDRQTFRRILLKSAFRKRKMYETLINSVPMLKALQNYERMNLADALIPKVYQEGEQIIKQGDAADGMYFIEEGTVSIKIHQDGGETEISKLEKGQYFGELALVTHRPRAASAYAQNTVKVAFIDVEAFERLLGPCMDIMKRNIDDYESQLLKIFGSKSNIADIR</sequence>
<dbReference type="SMART" id="SM00394">
    <property type="entry name" value="RIIa"/>
    <property type="match status" value="1"/>
</dbReference>
<dbReference type="GO" id="GO:0004862">
    <property type="term" value="F:cAMP-dependent protein kinase inhibitor activity"/>
    <property type="evidence" value="ECO:0007669"/>
    <property type="project" value="TreeGrafter"/>
</dbReference>
<dbReference type="PROSITE" id="PS00889">
    <property type="entry name" value="CNMP_BINDING_2"/>
    <property type="match status" value="2"/>
</dbReference>
<dbReference type="InterPro" id="IPR003117">
    <property type="entry name" value="cAMP_dep_PK_reg_su_I/II_a/b"/>
</dbReference>
<dbReference type="CDD" id="cd12099">
    <property type="entry name" value="DD_RII_PKA"/>
    <property type="match status" value="1"/>
</dbReference>
<accession>A0A9J6CKK7</accession>
<evidence type="ECO:0000256" key="6">
    <source>
        <dbReference type="ARBA" id="ARBA00023149"/>
    </source>
</evidence>
<dbReference type="PROSITE" id="PS50042">
    <property type="entry name" value="CNMP_BINDING_3"/>
    <property type="match status" value="2"/>
</dbReference>
<gene>
    <name evidence="10" type="ORF">PVAND_011836</name>
</gene>
<dbReference type="Gene3D" id="1.20.890.10">
    <property type="entry name" value="cAMP-dependent protein kinase regulatory subunit, dimerization-anchoring domain"/>
    <property type="match status" value="1"/>
</dbReference>
<evidence type="ECO:0000256" key="7">
    <source>
        <dbReference type="ARBA" id="ARBA00067959"/>
    </source>
</evidence>
<evidence type="ECO:0000313" key="10">
    <source>
        <dbReference type="EMBL" id="KAG5682485.1"/>
    </source>
</evidence>
<keyword evidence="6 8" id="KW-0114">cAMP</keyword>
<keyword evidence="2" id="KW-0597">Phosphoprotein</keyword>
<evidence type="ECO:0000259" key="9">
    <source>
        <dbReference type="PROSITE" id="PS50042"/>
    </source>
</evidence>
<dbReference type="GO" id="GO:0005952">
    <property type="term" value="C:cAMP-dependent protein kinase complex"/>
    <property type="evidence" value="ECO:0007669"/>
    <property type="project" value="InterPro"/>
</dbReference>
<feature type="domain" description="Cyclic nucleotide-binding" evidence="9">
    <location>
        <begin position="126"/>
        <end position="243"/>
    </location>
</feature>
<dbReference type="FunFam" id="2.60.120.10:FF:000017">
    <property type="entry name" value="cAMP-dependent protein kinase type II regulatory subunit"/>
    <property type="match status" value="1"/>
</dbReference>
<evidence type="ECO:0000256" key="1">
    <source>
        <dbReference type="ARBA" id="ARBA00005753"/>
    </source>
</evidence>
<dbReference type="OrthoDB" id="417078at2759"/>
<dbReference type="PROSITE" id="PS00888">
    <property type="entry name" value="CNMP_BINDING_1"/>
    <property type="match status" value="2"/>
</dbReference>
<feature type="binding site" evidence="8">
    <location>
        <position position="315"/>
    </location>
    <ligand>
        <name>3',5'-cyclic AMP</name>
        <dbReference type="ChEBI" id="CHEBI:58165"/>
        <label>2</label>
    </ligand>
</feature>
<comment type="caution">
    <text evidence="10">The sequence shown here is derived from an EMBL/GenBank/DDBJ whole genome shotgun (WGS) entry which is preliminary data.</text>
</comment>
<dbReference type="FunFam" id="2.60.120.10:FF:000108">
    <property type="entry name" value="cAMP-dependent protein kinase type II regulatory subunit"/>
    <property type="match status" value="1"/>
</dbReference>
<dbReference type="InterPro" id="IPR014710">
    <property type="entry name" value="RmlC-like_jellyroll"/>
</dbReference>
<dbReference type="PIRSF" id="PIRSF000548">
    <property type="entry name" value="PK_regulatory"/>
    <property type="match status" value="1"/>
</dbReference>
<evidence type="ECO:0000256" key="8">
    <source>
        <dbReference type="PIRSR" id="PIRSR000548-1"/>
    </source>
</evidence>
<evidence type="ECO:0000256" key="4">
    <source>
        <dbReference type="ARBA" id="ARBA00022737"/>
    </source>
</evidence>
<proteinExistence type="inferred from homology"/>
<dbReference type="InterPro" id="IPR050503">
    <property type="entry name" value="cAMP-dep_PK_reg_su-like"/>
</dbReference>
<reference evidence="10" key="1">
    <citation type="submission" date="2021-03" db="EMBL/GenBank/DDBJ databases">
        <title>Chromosome level genome of the anhydrobiotic midge Polypedilum vanderplanki.</title>
        <authorList>
            <person name="Yoshida Y."/>
            <person name="Kikawada T."/>
            <person name="Gusev O."/>
        </authorList>
    </citation>
    <scope>NUCLEOTIDE SEQUENCE</scope>
    <source>
        <strain evidence="10">NIAS01</strain>
        <tissue evidence="10">Whole body or cell culture</tissue>
    </source>
</reference>
<dbReference type="PANTHER" id="PTHR11635:SF152">
    <property type="entry name" value="CAMP-DEPENDENT PROTEIN KINASE TYPE I REGULATORY SUBUNIT-RELATED"/>
    <property type="match status" value="1"/>
</dbReference>
<dbReference type="GO" id="GO:0005829">
    <property type="term" value="C:cytosol"/>
    <property type="evidence" value="ECO:0007669"/>
    <property type="project" value="TreeGrafter"/>
</dbReference>
<organism evidence="10 11">
    <name type="scientific">Polypedilum vanderplanki</name>
    <name type="common">Sleeping chironomid midge</name>
    <dbReference type="NCBI Taxonomy" id="319348"/>
    <lineage>
        <taxon>Eukaryota</taxon>
        <taxon>Metazoa</taxon>
        <taxon>Ecdysozoa</taxon>
        <taxon>Arthropoda</taxon>
        <taxon>Hexapoda</taxon>
        <taxon>Insecta</taxon>
        <taxon>Pterygota</taxon>
        <taxon>Neoptera</taxon>
        <taxon>Endopterygota</taxon>
        <taxon>Diptera</taxon>
        <taxon>Nematocera</taxon>
        <taxon>Chironomoidea</taxon>
        <taxon>Chironomidae</taxon>
        <taxon>Chironominae</taxon>
        <taxon>Polypedilum</taxon>
        <taxon>Polypedilum</taxon>
    </lineage>
</organism>